<dbReference type="GeneID" id="28488619"/>
<keyword evidence="10" id="KW-1185">Reference proteome</keyword>
<dbReference type="Proteomes" id="UP000183442">
    <property type="component" value="Unassembled WGS sequence"/>
</dbReference>
<keyword evidence="1" id="KW-0645">Protease</keyword>
<evidence type="ECO:0000256" key="5">
    <source>
        <dbReference type="ARBA" id="ARBA00023049"/>
    </source>
</evidence>
<name>A0A126QYK2_METOL</name>
<reference evidence="9" key="3">
    <citation type="submission" date="2016-10" db="EMBL/GenBank/DDBJ databases">
        <authorList>
            <person name="de Groot N.N."/>
        </authorList>
    </citation>
    <scope>NUCLEOTIDE SEQUENCE [LARGE SCALE GENOMIC DNA]</scope>
    <source>
        <strain evidence="9">DSM 16632</strain>
    </source>
</reference>
<sequence length="279" mass="31755">MGFEDLVSKMNEKNQFEKVCVDNGVIDSVVFYSKKSYPNEFLAMFDGYVKDKVLYITGLLFLPGERSHTSASFNDWLIPPNQKKWGSVHSHPGNNANPSHADLMTFSKHGPFHIILCEPYSLETMKAYDAYGMPSRFEVGNYSDSNQDLIFEDLKEIKEELDEIGEEELNPSFFDLDKDLSYFDDDREKTNKYSHEFDGSNLDSSNNSFKQSNNYSPYNVSDDELGSIDLNPKVVEIGGESINGQSPKLGIVIEFRDGKPILKGFKNRNDENLDDDNIE</sequence>
<dbReference type="EMBL" id="CP014265">
    <property type="protein sequence ID" value="AMK14882.1"/>
    <property type="molecule type" value="Genomic_DNA"/>
</dbReference>
<evidence type="ECO:0000256" key="2">
    <source>
        <dbReference type="ARBA" id="ARBA00022723"/>
    </source>
</evidence>
<keyword evidence="5" id="KW-0482">Metalloprotease</keyword>
<dbReference type="GO" id="GO:0000502">
    <property type="term" value="C:proteasome complex"/>
    <property type="evidence" value="ECO:0007669"/>
    <property type="project" value="UniProtKB-KW"/>
</dbReference>
<dbReference type="EMBL" id="FOTL01000011">
    <property type="protein sequence ID" value="SFL44606.1"/>
    <property type="molecule type" value="Genomic_DNA"/>
</dbReference>
<dbReference type="PATRIC" id="fig|294671.3.peg.324"/>
<keyword evidence="9" id="KW-0647">Proteasome</keyword>
<dbReference type="InterPro" id="IPR028090">
    <property type="entry name" value="JAB_dom_prok"/>
</dbReference>
<feature type="compositionally biased region" description="Polar residues" evidence="6">
    <location>
        <begin position="201"/>
        <end position="213"/>
    </location>
</feature>
<reference evidence="10" key="2">
    <citation type="submission" date="2016-02" db="EMBL/GenBank/DDBJ databases">
        <title>The draft genome sequence of the rumen methanogen Methanobrevibacter olleyae YLM1.</title>
        <authorList>
            <consortium name="New Zealand Agricultural Greenhouse Gas Research Centre/Pastoral Greenhouse Gas Research Consortium"/>
            <person name="Kelly W.J."/>
            <person name="Li D."/>
            <person name="Lambie S.C."/>
            <person name="Attwood G.T."/>
            <person name="Altermann E."/>
            <person name="Leahy S.C."/>
        </authorList>
    </citation>
    <scope>NUCLEOTIDE SEQUENCE [LARGE SCALE GENOMIC DNA]</scope>
    <source>
        <strain evidence="10">YLM1</strain>
    </source>
</reference>
<evidence type="ECO:0000256" key="6">
    <source>
        <dbReference type="SAM" id="MobiDB-lite"/>
    </source>
</evidence>
<dbReference type="GO" id="GO:0006508">
    <property type="term" value="P:proteolysis"/>
    <property type="evidence" value="ECO:0007669"/>
    <property type="project" value="UniProtKB-KW"/>
</dbReference>
<dbReference type="OrthoDB" id="4612at2157"/>
<evidence type="ECO:0000313" key="10">
    <source>
        <dbReference type="Proteomes" id="UP000066376"/>
    </source>
</evidence>
<organism evidence="8 10">
    <name type="scientific">Methanobrevibacter olleyae</name>
    <dbReference type="NCBI Taxonomy" id="294671"/>
    <lineage>
        <taxon>Archaea</taxon>
        <taxon>Methanobacteriati</taxon>
        <taxon>Methanobacteriota</taxon>
        <taxon>Methanomada group</taxon>
        <taxon>Methanobacteria</taxon>
        <taxon>Methanobacteriales</taxon>
        <taxon>Methanobacteriaceae</taxon>
        <taxon>Methanobrevibacter</taxon>
    </lineage>
</organism>
<feature type="region of interest" description="Disordered" evidence="6">
    <location>
        <begin position="194"/>
        <end position="213"/>
    </location>
</feature>
<keyword evidence="2" id="KW-0479">Metal-binding</keyword>
<accession>A0A126QYK2</accession>
<evidence type="ECO:0000313" key="8">
    <source>
        <dbReference type="EMBL" id="AMK14882.1"/>
    </source>
</evidence>
<dbReference type="Gene3D" id="3.40.140.10">
    <property type="entry name" value="Cytidine Deaminase, domain 2"/>
    <property type="match status" value="1"/>
</dbReference>
<evidence type="ECO:0000256" key="4">
    <source>
        <dbReference type="ARBA" id="ARBA00022833"/>
    </source>
</evidence>
<feature type="domain" description="JAB" evidence="7">
    <location>
        <begin position="25"/>
        <end position="125"/>
    </location>
</feature>
<keyword evidence="3" id="KW-0378">Hydrolase</keyword>
<evidence type="ECO:0000256" key="3">
    <source>
        <dbReference type="ARBA" id="ARBA00022801"/>
    </source>
</evidence>
<dbReference type="STRING" id="294671.YLM1_0322"/>
<evidence type="ECO:0000259" key="7">
    <source>
        <dbReference type="Pfam" id="PF14464"/>
    </source>
</evidence>
<reference evidence="11" key="4">
    <citation type="submission" date="2016-10" db="EMBL/GenBank/DDBJ databases">
        <authorList>
            <person name="Varghese N."/>
        </authorList>
    </citation>
    <scope>NUCLEOTIDE SEQUENCE [LARGE SCALE GENOMIC DNA]</scope>
    <source>
        <strain evidence="11">DSM 16632</strain>
    </source>
</reference>
<gene>
    <name evidence="9" type="ORF">SAMN02910297_00909</name>
    <name evidence="8" type="ORF">YLM1_0322</name>
</gene>
<dbReference type="SUPFAM" id="SSF102712">
    <property type="entry name" value="JAB1/MPN domain"/>
    <property type="match status" value="1"/>
</dbReference>
<dbReference type="GO" id="GO:0008237">
    <property type="term" value="F:metallopeptidase activity"/>
    <property type="evidence" value="ECO:0007669"/>
    <property type="project" value="UniProtKB-KW"/>
</dbReference>
<evidence type="ECO:0000256" key="1">
    <source>
        <dbReference type="ARBA" id="ARBA00022670"/>
    </source>
</evidence>
<dbReference type="KEGG" id="mol:YLM1_0322"/>
<reference evidence="8 10" key="1">
    <citation type="journal article" date="2016" name="Genome Announc.">
        <title>Draft Genome Sequence of the Rumen Methanogen Methanobrevibacter olleyae YLM1.</title>
        <authorList>
            <person name="Kelly W.J."/>
            <person name="Li D."/>
            <person name="Lambie S.C."/>
            <person name="Cox F."/>
            <person name="Attwood G.T."/>
            <person name="Altermann E."/>
            <person name="Leahy S.C."/>
        </authorList>
    </citation>
    <scope>NUCLEOTIDE SEQUENCE [LARGE SCALE GENOMIC DNA]</scope>
    <source>
        <strain evidence="8 10">YLM1</strain>
    </source>
</reference>
<evidence type="ECO:0000313" key="11">
    <source>
        <dbReference type="Proteomes" id="UP000183442"/>
    </source>
</evidence>
<keyword evidence="4" id="KW-0862">Zinc</keyword>
<dbReference type="AlphaFoldDB" id="A0A126QYK2"/>
<proteinExistence type="predicted"/>
<dbReference type="Proteomes" id="UP000066376">
    <property type="component" value="Chromosome"/>
</dbReference>
<dbReference type="RefSeq" id="WP_067145670.1">
    <property type="nucleotide sequence ID" value="NZ_CP014265.1"/>
</dbReference>
<evidence type="ECO:0000313" key="9">
    <source>
        <dbReference type="EMBL" id="SFL44606.1"/>
    </source>
</evidence>
<dbReference type="Pfam" id="PF14464">
    <property type="entry name" value="Prok-JAB"/>
    <property type="match status" value="1"/>
</dbReference>
<protein>
    <submittedName>
        <fullName evidence="9">Proteasome lid subunit RPN8/RPN11, contains Jab1/MPN metalloenzyme (JAMM) motif</fullName>
    </submittedName>
</protein>
<dbReference type="GO" id="GO:0046872">
    <property type="term" value="F:metal ion binding"/>
    <property type="evidence" value="ECO:0007669"/>
    <property type="project" value="UniProtKB-KW"/>
</dbReference>